<evidence type="ECO:0000256" key="1">
    <source>
        <dbReference type="ARBA" id="ARBA00001974"/>
    </source>
</evidence>
<sequence length="366" mass="42281">MKKTKKAIIIGGGIHGLTAALALTKKNVEVTLIEKNSEIINGTSNATHNRAHAGYHYPRSIETAKECLRGLTFFKKEFPKALRYPKESYYLLEKNDSKTSAKEFEKFCRKMKIPYEIVRANDKLWKREQIECGFRVPEPIFDVETLKKLFKKKLRESGVKILINTEVVGFRKQKDKYLLQTVNVSGIKNKHETDIILNATYAYANNLMKIFGVKQDMTEYELQKTEIVVVESKSELPALTVMDGNFISIMPLAGTKNKYLIYDVTHSVINRKKGFYLNDKIQYPTNFTKMMEHGKKYFPFMEQLKFVKSNHGFRPIPLNIANDSRKTRILRHDHHSNIYSICEGKFISAPLIAEELIALMKKNKTL</sequence>
<organism evidence="7 8">
    <name type="scientific">Candidatus Vogelbacteria bacterium CG10_big_fil_rev_8_21_14_0_10_49_38</name>
    <dbReference type="NCBI Taxonomy" id="1975043"/>
    <lineage>
        <taxon>Bacteria</taxon>
        <taxon>Candidatus Vogeliibacteriota</taxon>
    </lineage>
</organism>
<evidence type="ECO:0000256" key="3">
    <source>
        <dbReference type="ARBA" id="ARBA00022827"/>
    </source>
</evidence>
<gene>
    <name evidence="7" type="ORF">COV08_01710</name>
</gene>
<dbReference type="GO" id="GO:0047545">
    <property type="term" value="F:(S)-2-hydroxyglutarate dehydrogenase activity"/>
    <property type="evidence" value="ECO:0007669"/>
    <property type="project" value="TreeGrafter"/>
</dbReference>
<dbReference type="InterPro" id="IPR036188">
    <property type="entry name" value="FAD/NAD-bd_sf"/>
</dbReference>
<protein>
    <recommendedName>
        <fullName evidence="6">FAD dependent oxidoreductase domain-containing protein</fullName>
    </recommendedName>
</protein>
<reference evidence="7 8" key="1">
    <citation type="submission" date="2017-09" db="EMBL/GenBank/DDBJ databases">
        <title>Depth-based differentiation of microbial function through sediment-hosted aquifers and enrichment of novel symbionts in the deep terrestrial subsurface.</title>
        <authorList>
            <person name="Probst A.J."/>
            <person name="Ladd B."/>
            <person name="Jarett J.K."/>
            <person name="Geller-Mcgrath D.E."/>
            <person name="Sieber C.M."/>
            <person name="Emerson J.B."/>
            <person name="Anantharaman K."/>
            <person name="Thomas B.C."/>
            <person name="Malmstrom R."/>
            <person name="Stieglmeier M."/>
            <person name="Klingl A."/>
            <person name="Woyke T."/>
            <person name="Ryan C.M."/>
            <person name="Banfield J.F."/>
        </authorList>
    </citation>
    <scope>NUCLEOTIDE SEQUENCE [LARGE SCALE GENOMIC DNA]</scope>
    <source>
        <strain evidence="7">CG10_big_fil_rev_8_21_14_0_10_49_38</strain>
    </source>
</reference>
<dbReference type="SUPFAM" id="SSF51905">
    <property type="entry name" value="FAD/NAD(P)-binding domain"/>
    <property type="match status" value="1"/>
</dbReference>
<evidence type="ECO:0000256" key="5">
    <source>
        <dbReference type="ARBA" id="ARBA00037941"/>
    </source>
</evidence>
<evidence type="ECO:0000313" key="8">
    <source>
        <dbReference type="Proteomes" id="UP000230431"/>
    </source>
</evidence>
<comment type="cofactor">
    <cofactor evidence="1">
        <name>FAD</name>
        <dbReference type="ChEBI" id="CHEBI:57692"/>
    </cofactor>
</comment>
<accession>A0A2H0RJD6</accession>
<evidence type="ECO:0000256" key="4">
    <source>
        <dbReference type="ARBA" id="ARBA00023002"/>
    </source>
</evidence>
<dbReference type="Pfam" id="PF01266">
    <property type="entry name" value="DAO"/>
    <property type="match status" value="1"/>
</dbReference>
<keyword evidence="3" id="KW-0274">FAD</keyword>
<comment type="caution">
    <text evidence="7">The sequence shown here is derived from an EMBL/GenBank/DDBJ whole genome shotgun (WGS) entry which is preliminary data.</text>
</comment>
<keyword evidence="2" id="KW-0285">Flavoprotein</keyword>
<comment type="similarity">
    <text evidence="5">Belongs to the L2HGDH family.</text>
</comment>
<evidence type="ECO:0000259" key="6">
    <source>
        <dbReference type="Pfam" id="PF01266"/>
    </source>
</evidence>
<dbReference type="Gene3D" id="3.50.50.60">
    <property type="entry name" value="FAD/NAD(P)-binding domain"/>
    <property type="match status" value="1"/>
</dbReference>
<evidence type="ECO:0000313" key="7">
    <source>
        <dbReference type="EMBL" id="PIR46114.1"/>
    </source>
</evidence>
<evidence type="ECO:0000256" key="2">
    <source>
        <dbReference type="ARBA" id="ARBA00022630"/>
    </source>
</evidence>
<dbReference type="Gene3D" id="3.30.9.10">
    <property type="entry name" value="D-Amino Acid Oxidase, subunit A, domain 2"/>
    <property type="match status" value="1"/>
</dbReference>
<dbReference type="EMBL" id="PCYK01000012">
    <property type="protein sequence ID" value="PIR46114.1"/>
    <property type="molecule type" value="Genomic_DNA"/>
</dbReference>
<dbReference type="PANTHER" id="PTHR43104:SF4">
    <property type="entry name" value="L-2-HYDROXYGLUTARATE DEHYDROGENASE, MITOCHONDRIAL"/>
    <property type="match status" value="1"/>
</dbReference>
<keyword evidence="4" id="KW-0560">Oxidoreductase</keyword>
<dbReference type="Proteomes" id="UP000230431">
    <property type="component" value="Unassembled WGS sequence"/>
</dbReference>
<feature type="domain" description="FAD dependent oxidoreductase" evidence="6">
    <location>
        <begin position="7"/>
        <end position="358"/>
    </location>
</feature>
<name>A0A2H0RJD6_9BACT</name>
<dbReference type="InterPro" id="IPR006076">
    <property type="entry name" value="FAD-dep_OxRdtase"/>
</dbReference>
<dbReference type="AlphaFoldDB" id="A0A2H0RJD6"/>
<dbReference type="PANTHER" id="PTHR43104">
    <property type="entry name" value="L-2-HYDROXYGLUTARATE DEHYDROGENASE, MITOCHONDRIAL"/>
    <property type="match status" value="1"/>
</dbReference>
<proteinExistence type="inferred from homology"/>